<reference evidence="1 2" key="1">
    <citation type="submission" date="2015-03" db="EMBL/GenBank/DDBJ databases">
        <authorList>
            <person name="Murphy D."/>
        </authorList>
    </citation>
    <scope>NUCLEOTIDE SEQUENCE [LARGE SCALE GENOMIC DNA]</scope>
    <source>
        <strain evidence="1 2">DSM 44277</strain>
    </source>
</reference>
<dbReference type="RefSeq" id="WP_169718675.1">
    <property type="nucleotide sequence ID" value="NZ_CSTD01000002.1"/>
</dbReference>
<accession>A0A0U0W6N7</accession>
<dbReference type="AlphaFoldDB" id="A0A0U0W6N7"/>
<dbReference type="Proteomes" id="UP000198875">
    <property type="component" value="Unassembled WGS sequence"/>
</dbReference>
<protein>
    <submittedName>
        <fullName evidence="1">Uncharacterized protein</fullName>
    </submittedName>
</protein>
<name>A0A0U0W6N7_MYCBE</name>
<organism evidence="1 2">
    <name type="scientific">Mycobacterium bohemicum DSM 44277</name>
    <dbReference type="NCBI Taxonomy" id="1236609"/>
    <lineage>
        <taxon>Bacteria</taxon>
        <taxon>Bacillati</taxon>
        <taxon>Actinomycetota</taxon>
        <taxon>Actinomycetes</taxon>
        <taxon>Mycobacteriales</taxon>
        <taxon>Mycobacteriaceae</taxon>
        <taxon>Mycobacterium</taxon>
    </lineage>
</organism>
<gene>
    <name evidence="1" type="ORF">BN971_02243</name>
</gene>
<proteinExistence type="predicted"/>
<evidence type="ECO:0000313" key="2">
    <source>
        <dbReference type="Proteomes" id="UP000198875"/>
    </source>
</evidence>
<evidence type="ECO:0000313" key="1">
    <source>
        <dbReference type="EMBL" id="CPR10968.1"/>
    </source>
</evidence>
<dbReference type="EMBL" id="CSTD01000002">
    <property type="protein sequence ID" value="CPR10968.1"/>
    <property type="molecule type" value="Genomic_DNA"/>
</dbReference>
<sequence length="52" mass="5523">MSTAAVVAVVVVLMLLGIGMVTSQLLRLKRYLNQSPPPEAPGPDEPPALPKR</sequence>